<feature type="compositionally biased region" description="Basic and acidic residues" evidence="8">
    <location>
        <begin position="642"/>
        <end position="658"/>
    </location>
</feature>
<dbReference type="SUPFAM" id="SSF56112">
    <property type="entry name" value="Protein kinase-like (PK-like)"/>
    <property type="match status" value="1"/>
</dbReference>
<reference evidence="11 12" key="1">
    <citation type="journal article" date="2014" name="Appl. Environ. Microbiol.">
        <title>Insights into the Microbial Degradation of Rubber and Gutta-Percha by Analysis of the Complete Genome of Nocardia nova SH22a.</title>
        <authorList>
            <person name="Luo Q."/>
            <person name="Hiessl S."/>
            <person name="Poehlein A."/>
            <person name="Daniel R."/>
            <person name="Steinbuchel A."/>
        </authorList>
    </citation>
    <scope>NUCLEOTIDE SEQUENCE [LARGE SCALE GENOMIC DNA]</scope>
    <source>
        <strain evidence="11">SH22a</strain>
    </source>
</reference>
<dbReference type="Gene3D" id="1.10.510.10">
    <property type="entry name" value="Transferase(Phosphotransferase) domain 1"/>
    <property type="match status" value="1"/>
</dbReference>
<dbReference type="PROSITE" id="PS00108">
    <property type="entry name" value="PROTEIN_KINASE_ST"/>
    <property type="match status" value="1"/>
</dbReference>
<evidence type="ECO:0000256" key="7">
    <source>
        <dbReference type="PROSITE-ProRule" id="PRU10141"/>
    </source>
</evidence>
<feature type="binding site" evidence="7">
    <location>
        <position position="44"/>
    </location>
    <ligand>
        <name>ATP</name>
        <dbReference type="ChEBI" id="CHEBI:30616"/>
    </ligand>
</feature>
<evidence type="ECO:0000256" key="4">
    <source>
        <dbReference type="ARBA" id="ARBA00022741"/>
    </source>
</evidence>
<accession>W5TN07</accession>
<keyword evidence="4 7" id="KW-0547">Nucleotide-binding</keyword>
<evidence type="ECO:0000256" key="9">
    <source>
        <dbReference type="SAM" id="Phobius"/>
    </source>
</evidence>
<dbReference type="InterPro" id="IPR008271">
    <property type="entry name" value="Ser/Thr_kinase_AS"/>
</dbReference>
<sequence length="911" mass="94026">MEVPRSLAGTRFGPYEVRSLLGRGGMGEVYEAFDTGRDRVVALKVLPEQLAMDPTYADRFRRESQAVSGLAEPHIVPVHDSGEIGGVLFVDMRLVRGESLRTLLRRQGKLAPDRAVAIIEQVAAALDAAHTAGLTHRDVKPANVLVTPSDFAYLTDFGIARSDGESAVTTAGHAAGTYTYMAPERFDSGPITARADIYSLACVLYECLTGATPFSAQSVSVLIRSHLSEPPPRPSAERGDVPAAMDAVIARAMAKAPADRYQTAGQFTAAARAALAAGAEPDTTADPPTTIFGAELLADPPPATTSPRPAGPAAGEVAAAGASDYRREPEPTTFQPFGPEGPTIAANFQPRGRGATEASPPDAPAATTPKVLNSTAAQSVPETPQPRANRGEAPPATSPAYETTGTLRIIAPPDKDELDTTGDLPIIHPSDPTSVKPGEFHFTPLQEGAASHTPGRPQASTPSRPAAEPVRANGVVGGYDEPADDATGDPEPVTDPRTELLDPAQLRADARSGYGAGGPAPGARSATTSGGDTQFLDISGPGTGADTRFQDAPGIGTDTRFQDAPGTSGDTRFLPLPDRGTGARDTRFQDMPEYGTGASGNTRFQDAPGAGGDTQFLALPDRGTGKGGDTQFLDLAGLNGERSFDDSDGRRDDSRYDDSDYDDSEYAYDDSGYDTDYDDHRDAAYGVGYRDEYDDSDEGVIRRYEDDLRYAEPAAHADDAEDGFAFGAADHDDPAPAKRSRSVAVPVVLGVLGAAVLAGIGVVGWQAFGSSSSSDRPATAAAQVAPATATPRQAAVPTAGPTSTTAPTTSGSASALPVGAKQCSATSGSDSSFGKAATGTAVTTCGFAEAVREAYATSAESHGATSAASADASTSIIAVSPATGQSYPMTCTNSGKYVTCTGGDNAVVYVY</sequence>
<name>W5TN07_9NOCA</name>
<dbReference type="EMBL" id="CP006850">
    <property type="protein sequence ID" value="AHH20504.1"/>
    <property type="molecule type" value="Genomic_DNA"/>
</dbReference>
<feature type="compositionally biased region" description="Basic and acidic residues" evidence="8">
    <location>
        <begin position="581"/>
        <end position="590"/>
    </location>
</feature>
<proteinExistence type="predicted"/>
<evidence type="ECO:0000256" key="5">
    <source>
        <dbReference type="ARBA" id="ARBA00022777"/>
    </source>
</evidence>
<evidence type="ECO:0000256" key="1">
    <source>
        <dbReference type="ARBA" id="ARBA00012513"/>
    </source>
</evidence>
<dbReference type="STRING" id="1415166.NONO_c57260"/>
<feature type="compositionally biased region" description="Low complexity" evidence="8">
    <location>
        <begin position="355"/>
        <end position="369"/>
    </location>
</feature>
<feature type="compositionally biased region" description="Low complexity" evidence="8">
    <location>
        <begin position="776"/>
        <end position="815"/>
    </location>
</feature>
<keyword evidence="9" id="KW-0472">Membrane</keyword>
<keyword evidence="5 11" id="KW-0418">Kinase</keyword>
<dbReference type="CDD" id="cd14014">
    <property type="entry name" value="STKc_PknB_like"/>
    <property type="match status" value="1"/>
</dbReference>
<dbReference type="InterPro" id="IPR000719">
    <property type="entry name" value="Prot_kinase_dom"/>
</dbReference>
<feature type="compositionally biased region" description="Low complexity" evidence="8">
    <location>
        <begin position="278"/>
        <end position="290"/>
    </location>
</feature>
<keyword evidence="9" id="KW-0812">Transmembrane</keyword>
<keyword evidence="2 11" id="KW-0723">Serine/threonine-protein kinase</keyword>
<feature type="transmembrane region" description="Helical" evidence="9">
    <location>
        <begin position="743"/>
        <end position="768"/>
    </location>
</feature>
<keyword evidence="3" id="KW-0808">Transferase</keyword>
<evidence type="ECO:0000256" key="3">
    <source>
        <dbReference type="ARBA" id="ARBA00022679"/>
    </source>
</evidence>
<evidence type="ECO:0000313" key="12">
    <source>
        <dbReference type="Proteomes" id="UP000019150"/>
    </source>
</evidence>
<dbReference type="HOGENOM" id="CLU_319070_0_0_11"/>
<feature type="compositionally biased region" description="Acidic residues" evidence="8">
    <location>
        <begin position="659"/>
        <end position="677"/>
    </location>
</feature>
<dbReference type="GO" id="GO:0005524">
    <property type="term" value="F:ATP binding"/>
    <property type="evidence" value="ECO:0007669"/>
    <property type="project" value="UniProtKB-UniRule"/>
</dbReference>
<evidence type="ECO:0000313" key="11">
    <source>
        <dbReference type="EMBL" id="AHH20504.1"/>
    </source>
</evidence>
<dbReference type="KEGG" id="nno:NONO_c57260"/>
<dbReference type="InterPro" id="IPR011009">
    <property type="entry name" value="Kinase-like_dom_sf"/>
</dbReference>
<dbReference type="PROSITE" id="PS50011">
    <property type="entry name" value="PROTEIN_KINASE_DOM"/>
    <property type="match status" value="1"/>
</dbReference>
<dbReference type="SMART" id="SM00220">
    <property type="entry name" value="S_TKc"/>
    <property type="match status" value="1"/>
</dbReference>
<feature type="region of interest" description="Disordered" evidence="8">
    <location>
        <begin position="774"/>
        <end position="815"/>
    </location>
</feature>
<keyword evidence="6 7" id="KW-0067">ATP-binding</keyword>
<evidence type="ECO:0000259" key="10">
    <source>
        <dbReference type="PROSITE" id="PS50011"/>
    </source>
</evidence>
<dbReference type="FunFam" id="1.10.510.10:FF:000021">
    <property type="entry name" value="Serine/threonine protein kinase"/>
    <property type="match status" value="1"/>
</dbReference>
<evidence type="ECO:0000256" key="6">
    <source>
        <dbReference type="ARBA" id="ARBA00022840"/>
    </source>
</evidence>
<dbReference type="Gene3D" id="3.30.200.20">
    <property type="entry name" value="Phosphorylase Kinase, domain 1"/>
    <property type="match status" value="1"/>
</dbReference>
<dbReference type="RefSeq" id="WP_337588407.1">
    <property type="nucleotide sequence ID" value="NZ_CP006850.1"/>
</dbReference>
<dbReference type="PATRIC" id="fig|1415166.3.peg.5901"/>
<keyword evidence="9" id="KW-1133">Transmembrane helix</keyword>
<feature type="domain" description="Protein kinase" evidence="10">
    <location>
        <begin position="15"/>
        <end position="275"/>
    </location>
</feature>
<dbReference type="Pfam" id="PF00069">
    <property type="entry name" value="Pkinase"/>
    <property type="match status" value="1"/>
</dbReference>
<dbReference type="Proteomes" id="UP000019150">
    <property type="component" value="Chromosome"/>
</dbReference>
<keyword evidence="12" id="KW-1185">Reference proteome</keyword>
<dbReference type="eggNOG" id="COG0515">
    <property type="taxonomic scope" value="Bacteria"/>
</dbReference>
<evidence type="ECO:0000256" key="8">
    <source>
        <dbReference type="SAM" id="MobiDB-lite"/>
    </source>
</evidence>
<dbReference type="GO" id="GO:0004674">
    <property type="term" value="F:protein serine/threonine kinase activity"/>
    <property type="evidence" value="ECO:0007669"/>
    <property type="project" value="UniProtKB-KW"/>
</dbReference>
<gene>
    <name evidence="11" type="ORF">NONO_c57260</name>
</gene>
<feature type="region of interest" description="Disordered" evidence="8">
    <location>
        <begin position="278"/>
        <end position="679"/>
    </location>
</feature>
<dbReference type="PROSITE" id="PS00107">
    <property type="entry name" value="PROTEIN_KINASE_ATP"/>
    <property type="match status" value="1"/>
</dbReference>
<dbReference type="AlphaFoldDB" id="W5TN07"/>
<protein>
    <recommendedName>
        <fullName evidence="1">non-specific serine/threonine protein kinase</fullName>
        <ecNumber evidence="1">2.7.11.1</ecNumber>
    </recommendedName>
</protein>
<feature type="compositionally biased region" description="Low complexity" evidence="8">
    <location>
        <begin position="307"/>
        <end position="322"/>
    </location>
</feature>
<dbReference type="EC" id="2.7.11.1" evidence="1"/>
<evidence type="ECO:0000256" key="2">
    <source>
        <dbReference type="ARBA" id="ARBA00022527"/>
    </source>
</evidence>
<dbReference type="PANTHER" id="PTHR43289:SF6">
    <property type="entry name" value="SERINE_THREONINE-PROTEIN KINASE NEKL-3"/>
    <property type="match status" value="1"/>
</dbReference>
<feature type="compositionally biased region" description="Polar residues" evidence="8">
    <location>
        <begin position="370"/>
        <end position="382"/>
    </location>
</feature>
<dbReference type="InterPro" id="IPR017441">
    <property type="entry name" value="Protein_kinase_ATP_BS"/>
</dbReference>
<organism evidence="11 12">
    <name type="scientific">Nocardia nova SH22a</name>
    <dbReference type="NCBI Taxonomy" id="1415166"/>
    <lineage>
        <taxon>Bacteria</taxon>
        <taxon>Bacillati</taxon>
        <taxon>Actinomycetota</taxon>
        <taxon>Actinomycetes</taxon>
        <taxon>Mycobacteriales</taxon>
        <taxon>Nocardiaceae</taxon>
        <taxon>Nocardia</taxon>
    </lineage>
</organism>
<dbReference type="PANTHER" id="PTHR43289">
    <property type="entry name" value="MITOGEN-ACTIVATED PROTEIN KINASE KINASE KINASE 20-RELATED"/>
    <property type="match status" value="1"/>
</dbReference>